<comment type="caution">
    <text evidence="2">The sequence shown here is derived from an EMBL/GenBank/DDBJ whole genome shotgun (WGS) entry which is preliminary data.</text>
</comment>
<dbReference type="Proteomes" id="UP001196873">
    <property type="component" value="Unassembled WGS sequence"/>
</dbReference>
<dbReference type="InterPro" id="IPR001387">
    <property type="entry name" value="Cro/C1-type_HTH"/>
</dbReference>
<protein>
    <submittedName>
        <fullName evidence="2">Helix-turn-helix domain-containing protein</fullName>
    </submittedName>
</protein>
<proteinExistence type="predicted"/>
<evidence type="ECO:0000313" key="2">
    <source>
        <dbReference type="EMBL" id="MBW4864736.1"/>
    </source>
</evidence>
<dbReference type="AlphaFoldDB" id="A0AAW4NQ87"/>
<dbReference type="EMBL" id="JAHXRF010000002">
    <property type="protein sequence ID" value="MBW4864736.1"/>
    <property type="molecule type" value="Genomic_DNA"/>
</dbReference>
<dbReference type="CDD" id="cd00093">
    <property type="entry name" value="HTH_XRE"/>
    <property type="match status" value="1"/>
</dbReference>
<accession>A0AAW4NQ87</accession>
<evidence type="ECO:0000259" key="1">
    <source>
        <dbReference type="PROSITE" id="PS50943"/>
    </source>
</evidence>
<name>A0AAW4NQ87_9BACT</name>
<gene>
    <name evidence="2" type="ORF">KZY68_01610</name>
</gene>
<organism evidence="2 3">
    <name type="scientific">Segatella salivae</name>
    <dbReference type="NCBI Taxonomy" id="228604"/>
    <lineage>
        <taxon>Bacteria</taxon>
        <taxon>Pseudomonadati</taxon>
        <taxon>Bacteroidota</taxon>
        <taxon>Bacteroidia</taxon>
        <taxon>Bacteroidales</taxon>
        <taxon>Prevotellaceae</taxon>
        <taxon>Segatella</taxon>
    </lineage>
</organism>
<dbReference type="Pfam" id="PF01381">
    <property type="entry name" value="HTH_3"/>
    <property type="match status" value="1"/>
</dbReference>
<sequence length="108" mass="12566">METGKKERILRCSTFEELLNEEYGYKGTPDREAFDCKAQAFCLAEQLKEERRKVGLTQEQLAKRIGTKKSYISRIDNGHTDIQLSTLFRIFAGLGRQITFNVLRYELI</sequence>
<reference evidence="2" key="1">
    <citation type="submission" date="2021-07" db="EMBL/GenBank/DDBJ databases">
        <title>Genomic diversity and antimicrobial resistance of Prevotella spp. isolated from chronic lung disease airways.</title>
        <authorList>
            <person name="Webb K.A."/>
            <person name="Olagoke O.S."/>
            <person name="Baird T."/>
            <person name="Neill J."/>
            <person name="Pham A."/>
            <person name="Wells T.J."/>
            <person name="Ramsay K.A."/>
            <person name="Bell S.C."/>
            <person name="Sarovich D.S."/>
            <person name="Price E.P."/>
        </authorList>
    </citation>
    <scope>NUCLEOTIDE SEQUENCE</scope>
    <source>
        <strain evidence="2">SCHI0047.S.3</strain>
    </source>
</reference>
<dbReference type="PROSITE" id="PS50943">
    <property type="entry name" value="HTH_CROC1"/>
    <property type="match status" value="1"/>
</dbReference>
<dbReference type="SMART" id="SM00530">
    <property type="entry name" value="HTH_XRE"/>
    <property type="match status" value="1"/>
</dbReference>
<feature type="domain" description="HTH cro/C1-type" evidence="1">
    <location>
        <begin position="47"/>
        <end position="103"/>
    </location>
</feature>
<evidence type="ECO:0000313" key="3">
    <source>
        <dbReference type="Proteomes" id="UP001196873"/>
    </source>
</evidence>